<dbReference type="EC" id="4.1.3.17" evidence="5"/>
<protein>
    <recommendedName>
        <fullName evidence="7">Putative 4-hydroxy-4-methyl-2-oxoglutarate aldolase</fullName>
        <ecNumber evidence="6">4.1.1.112</ecNumber>
        <ecNumber evidence="5">4.1.3.17</ecNumber>
    </recommendedName>
    <alternativeName>
        <fullName evidence="11">Oxaloacetate decarboxylase</fullName>
    </alternativeName>
    <alternativeName>
        <fullName evidence="9">Regulator of ribonuclease activity homolog</fullName>
    </alternativeName>
    <alternativeName>
        <fullName evidence="10">RraA-like protein</fullName>
    </alternativeName>
</protein>
<comment type="cofactor">
    <cofactor evidence="2">
        <name>a divalent metal cation</name>
        <dbReference type="ChEBI" id="CHEBI:60240"/>
    </cofactor>
</comment>
<evidence type="ECO:0000256" key="3">
    <source>
        <dbReference type="ARBA" id="ARBA00008621"/>
    </source>
</evidence>
<dbReference type="Proteomes" id="UP001219037">
    <property type="component" value="Chromosome"/>
</dbReference>
<accession>A0ABY8H900</accession>
<evidence type="ECO:0000256" key="10">
    <source>
        <dbReference type="ARBA" id="ARBA00030169"/>
    </source>
</evidence>
<dbReference type="InterPro" id="IPR005493">
    <property type="entry name" value="RraA/RraA-like"/>
</dbReference>
<dbReference type="RefSeq" id="WP_278158412.1">
    <property type="nucleotide sequence ID" value="NZ_CP121252.1"/>
</dbReference>
<evidence type="ECO:0000256" key="11">
    <source>
        <dbReference type="ARBA" id="ARBA00032305"/>
    </source>
</evidence>
<evidence type="ECO:0000313" key="13">
    <source>
        <dbReference type="EMBL" id="WFP17118.1"/>
    </source>
</evidence>
<reference evidence="13 14" key="1">
    <citation type="submission" date="2023-04" db="EMBL/GenBank/DDBJ databases">
        <title>Funneling lignin-derived compounds into biodiesel using alkali-halophilic Citricoccus sp. P2.</title>
        <authorList>
            <person name="Luo C.-B."/>
        </authorList>
    </citation>
    <scope>NUCLEOTIDE SEQUENCE [LARGE SCALE GENOMIC DNA]</scope>
    <source>
        <strain evidence="13 14">P2</strain>
    </source>
</reference>
<dbReference type="Gene3D" id="3.50.30.40">
    <property type="entry name" value="Ribonuclease E inhibitor RraA/RraA-like"/>
    <property type="match status" value="1"/>
</dbReference>
<keyword evidence="13" id="KW-0489">Methyltransferase</keyword>
<comment type="catalytic activity">
    <reaction evidence="12">
        <text>oxaloacetate + H(+) = pyruvate + CO2</text>
        <dbReference type="Rhea" id="RHEA:15641"/>
        <dbReference type="ChEBI" id="CHEBI:15361"/>
        <dbReference type="ChEBI" id="CHEBI:15378"/>
        <dbReference type="ChEBI" id="CHEBI:16452"/>
        <dbReference type="ChEBI" id="CHEBI:16526"/>
        <dbReference type="EC" id="4.1.1.112"/>
    </reaction>
</comment>
<evidence type="ECO:0000256" key="5">
    <source>
        <dbReference type="ARBA" id="ARBA00012213"/>
    </source>
</evidence>
<evidence type="ECO:0000256" key="8">
    <source>
        <dbReference type="ARBA" id="ARBA00025046"/>
    </source>
</evidence>
<evidence type="ECO:0000256" key="7">
    <source>
        <dbReference type="ARBA" id="ARBA00016549"/>
    </source>
</evidence>
<dbReference type="InterPro" id="IPR036704">
    <property type="entry name" value="RraA/RraA-like_sf"/>
</dbReference>
<dbReference type="PANTHER" id="PTHR33254">
    <property type="entry name" value="4-HYDROXY-4-METHYL-2-OXOGLUTARATE ALDOLASE 3-RELATED"/>
    <property type="match status" value="1"/>
</dbReference>
<dbReference type="GO" id="GO:0008168">
    <property type="term" value="F:methyltransferase activity"/>
    <property type="evidence" value="ECO:0007669"/>
    <property type="project" value="UniProtKB-KW"/>
</dbReference>
<keyword evidence="13" id="KW-0808">Transferase</keyword>
<comment type="function">
    <text evidence="8">Catalyzes the aldol cleavage of 4-hydroxy-4-methyl-2-oxoglutarate (HMG) into 2 molecules of pyruvate. Also contains a secondary oxaloacetate (OAA) decarboxylase activity due to the common pyruvate enolate transition state formed following C-C bond cleavage in the retro-aldol and decarboxylation reactions.</text>
</comment>
<comment type="catalytic activity">
    <reaction evidence="1">
        <text>4-hydroxy-4-methyl-2-oxoglutarate = 2 pyruvate</text>
        <dbReference type="Rhea" id="RHEA:22748"/>
        <dbReference type="ChEBI" id="CHEBI:15361"/>
        <dbReference type="ChEBI" id="CHEBI:58276"/>
        <dbReference type="EC" id="4.1.3.17"/>
    </reaction>
</comment>
<name>A0ABY8H900_9MICC</name>
<dbReference type="EMBL" id="CP121252">
    <property type="protein sequence ID" value="WFP17118.1"/>
    <property type="molecule type" value="Genomic_DNA"/>
</dbReference>
<keyword evidence="14" id="KW-1185">Reference proteome</keyword>
<organism evidence="13 14">
    <name type="scientific">Citricoccus muralis</name>
    <dbReference type="NCBI Taxonomy" id="169134"/>
    <lineage>
        <taxon>Bacteria</taxon>
        <taxon>Bacillati</taxon>
        <taxon>Actinomycetota</taxon>
        <taxon>Actinomycetes</taxon>
        <taxon>Micrococcales</taxon>
        <taxon>Micrococcaceae</taxon>
        <taxon>Citricoccus</taxon>
    </lineage>
</organism>
<dbReference type="EC" id="4.1.1.112" evidence="6"/>
<comment type="subunit">
    <text evidence="4">Homotrimer.</text>
</comment>
<evidence type="ECO:0000256" key="4">
    <source>
        <dbReference type="ARBA" id="ARBA00011233"/>
    </source>
</evidence>
<gene>
    <name evidence="13" type="ORF">P8192_03045</name>
</gene>
<dbReference type="SUPFAM" id="SSF89562">
    <property type="entry name" value="RraA-like"/>
    <property type="match status" value="1"/>
</dbReference>
<dbReference type="Pfam" id="PF03737">
    <property type="entry name" value="RraA-like"/>
    <property type="match status" value="1"/>
</dbReference>
<evidence type="ECO:0000256" key="2">
    <source>
        <dbReference type="ARBA" id="ARBA00001968"/>
    </source>
</evidence>
<evidence type="ECO:0000256" key="12">
    <source>
        <dbReference type="ARBA" id="ARBA00047973"/>
    </source>
</evidence>
<sequence length="203" mass="21023">MTENTVASTMTEAELLEKFAEIPSAPISDGQDRLNVLDAGISSVWPSPGARLVGRAVTLTVGGGDNAGVHAVVDSLTEGDVLVINGQGLTHRALIGELIASRAKKRGCRGFVIDGCVRDAVDLQEINFPVFARGVTPAGPYRNGPYRIGGPVAVGNVAVSPGDLMIGDDDGVVVVARDEAEQVLAAAQAKLVAEEKQRAEIGL</sequence>
<evidence type="ECO:0000256" key="6">
    <source>
        <dbReference type="ARBA" id="ARBA00012947"/>
    </source>
</evidence>
<proteinExistence type="inferred from homology"/>
<comment type="similarity">
    <text evidence="3">Belongs to the class II aldolase/RraA-like family.</text>
</comment>
<dbReference type="CDD" id="cd16841">
    <property type="entry name" value="RraA_family"/>
    <property type="match status" value="1"/>
</dbReference>
<evidence type="ECO:0000256" key="9">
    <source>
        <dbReference type="ARBA" id="ARBA00029596"/>
    </source>
</evidence>
<dbReference type="PANTHER" id="PTHR33254:SF4">
    <property type="entry name" value="4-HYDROXY-4-METHYL-2-OXOGLUTARATE ALDOLASE 3-RELATED"/>
    <property type="match status" value="1"/>
</dbReference>
<dbReference type="GO" id="GO:0032259">
    <property type="term" value="P:methylation"/>
    <property type="evidence" value="ECO:0007669"/>
    <property type="project" value="UniProtKB-KW"/>
</dbReference>
<evidence type="ECO:0000313" key="14">
    <source>
        <dbReference type="Proteomes" id="UP001219037"/>
    </source>
</evidence>
<evidence type="ECO:0000256" key="1">
    <source>
        <dbReference type="ARBA" id="ARBA00001342"/>
    </source>
</evidence>